<dbReference type="EMBL" id="CAADEX010000124">
    <property type="protein sequence ID" value="VFJ63328.1"/>
    <property type="molecule type" value="Genomic_DNA"/>
</dbReference>
<reference evidence="1" key="1">
    <citation type="submission" date="2019-02" db="EMBL/GenBank/DDBJ databases">
        <authorList>
            <person name="Gruber-Vodicka R. H."/>
            <person name="Seah K. B. B."/>
        </authorList>
    </citation>
    <scope>NUCLEOTIDE SEQUENCE</scope>
    <source>
        <strain evidence="1">BECK_DK47</strain>
    </source>
</reference>
<organism evidence="1">
    <name type="scientific">Candidatus Kentrum sp. DK</name>
    <dbReference type="NCBI Taxonomy" id="2126562"/>
    <lineage>
        <taxon>Bacteria</taxon>
        <taxon>Pseudomonadati</taxon>
        <taxon>Pseudomonadota</taxon>
        <taxon>Gammaproteobacteria</taxon>
        <taxon>Candidatus Kentrum</taxon>
    </lineage>
</organism>
<name>A0A450T9H2_9GAMM</name>
<proteinExistence type="predicted"/>
<dbReference type="AlphaFoldDB" id="A0A450T9H2"/>
<evidence type="ECO:0000313" key="1">
    <source>
        <dbReference type="EMBL" id="VFJ63328.1"/>
    </source>
</evidence>
<protein>
    <submittedName>
        <fullName evidence="1">Uncharacterized protein</fullName>
    </submittedName>
</protein>
<accession>A0A450T9H2</accession>
<sequence>MMTQPPWGCFHTPCQPRVAPESYDPAATEGLCYVAPSGHFPGMVGSYENSPIPSSRQADWRDPEARDGMLLPMNFRETAIALQSNPNIRACVSIVEEELHKEHANPKALLIRFALFEPYGRQKGIGNNHVPRFVGVGAIEGQRVGGPVGKVVVESGLYVHEHGVEFPG</sequence>
<gene>
    <name evidence="1" type="ORF">BECKDK2373B_GA0170837_11249</name>
</gene>